<evidence type="ECO:0000313" key="2">
    <source>
        <dbReference type="EMBL" id="MBB6109696.1"/>
    </source>
</evidence>
<dbReference type="EMBL" id="JACHCB010000005">
    <property type="protein sequence ID" value="MBB6109696.1"/>
    <property type="molecule type" value="Genomic_DNA"/>
</dbReference>
<name>A0ABR6PN46_9SPHI</name>
<evidence type="ECO:0000256" key="1">
    <source>
        <dbReference type="SAM" id="SignalP"/>
    </source>
</evidence>
<sequence length="144" mass="16172">MKKLALLFSIIIFISFNGNAQSKLKIYGGKNYDQFLGCMTCDDDEPNSIWSPLSDYGSTHKAKSIWNKNGVYGSEKSNYSPYKINAKYPPRVIDGNGKVVGYLTINKSNPNRLKGSVADLICDKRDMVLKDGVERYAKIFSRVN</sequence>
<feature type="signal peptide" evidence="1">
    <location>
        <begin position="1"/>
        <end position="20"/>
    </location>
</feature>
<comment type="caution">
    <text evidence="2">The sequence shown here is derived from an EMBL/GenBank/DDBJ whole genome shotgun (WGS) entry which is preliminary data.</text>
</comment>
<proteinExistence type="predicted"/>
<feature type="chain" id="PRO_5046423405" evidence="1">
    <location>
        <begin position="21"/>
        <end position="144"/>
    </location>
</feature>
<evidence type="ECO:0000313" key="3">
    <source>
        <dbReference type="Proteomes" id="UP000541583"/>
    </source>
</evidence>
<keyword evidence="3" id="KW-1185">Reference proteome</keyword>
<gene>
    <name evidence="2" type="ORF">HDF23_002445</name>
</gene>
<keyword evidence="1" id="KW-0732">Signal</keyword>
<reference evidence="2 3" key="1">
    <citation type="submission" date="2020-08" db="EMBL/GenBank/DDBJ databases">
        <title>Genomic Encyclopedia of Type Strains, Phase IV (KMG-V): Genome sequencing to study the core and pangenomes of soil and plant-associated prokaryotes.</title>
        <authorList>
            <person name="Whitman W."/>
        </authorList>
    </citation>
    <scope>NUCLEOTIDE SEQUENCE [LARGE SCALE GENOMIC DNA]</scope>
    <source>
        <strain evidence="2 3">ANJLi2</strain>
    </source>
</reference>
<accession>A0ABR6PN46</accession>
<protein>
    <submittedName>
        <fullName evidence="2">Uncharacterized protein</fullName>
    </submittedName>
</protein>
<dbReference type="RefSeq" id="WP_076373712.1">
    <property type="nucleotide sequence ID" value="NZ_FTMG01000005.1"/>
</dbReference>
<dbReference type="Proteomes" id="UP000541583">
    <property type="component" value="Unassembled WGS sequence"/>
</dbReference>
<organism evidence="2 3">
    <name type="scientific">Mucilaginibacter lappiensis</name>
    <dbReference type="NCBI Taxonomy" id="354630"/>
    <lineage>
        <taxon>Bacteria</taxon>
        <taxon>Pseudomonadati</taxon>
        <taxon>Bacteroidota</taxon>
        <taxon>Sphingobacteriia</taxon>
        <taxon>Sphingobacteriales</taxon>
        <taxon>Sphingobacteriaceae</taxon>
        <taxon>Mucilaginibacter</taxon>
    </lineage>
</organism>